<evidence type="ECO:0000256" key="2">
    <source>
        <dbReference type="ARBA" id="ARBA00022692"/>
    </source>
</evidence>
<feature type="transmembrane region" description="Helical" evidence="5">
    <location>
        <begin position="61"/>
        <end position="80"/>
    </location>
</feature>
<dbReference type="InterPro" id="IPR003825">
    <property type="entry name" value="Colicin-V_CvpA"/>
</dbReference>
<protein>
    <recommendedName>
        <fullName evidence="7">CvpA family protein</fullName>
    </recommendedName>
</protein>
<keyword evidence="4 5" id="KW-0472">Membrane</keyword>
<evidence type="ECO:0000256" key="3">
    <source>
        <dbReference type="ARBA" id="ARBA00022989"/>
    </source>
</evidence>
<proteinExistence type="predicted"/>
<dbReference type="Pfam" id="PF02674">
    <property type="entry name" value="Colicin_V"/>
    <property type="match status" value="1"/>
</dbReference>
<reference evidence="6" key="1">
    <citation type="submission" date="2018-05" db="EMBL/GenBank/DDBJ databases">
        <authorList>
            <person name="Lanie J.A."/>
            <person name="Ng W.-L."/>
            <person name="Kazmierczak K.M."/>
            <person name="Andrzejewski T.M."/>
            <person name="Davidsen T.M."/>
            <person name="Wayne K.J."/>
            <person name="Tettelin H."/>
            <person name="Glass J.I."/>
            <person name="Rusch D."/>
            <person name="Podicherti R."/>
            <person name="Tsui H.-C.T."/>
            <person name="Winkler M.E."/>
        </authorList>
    </citation>
    <scope>NUCLEOTIDE SEQUENCE</scope>
</reference>
<comment type="subcellular location">
    <subcellularLocation>
        <location evidence="1">Membrane</location>
        <topology evidence="1">Multi-pass membrane protein</topology>
    </subcellularLocation>
</comment>
<dbReference type="PANTHER" id="PTHR37306">
    <property type="entry name" value="COLICIN V PRODUCTION PROTEIN"/>
    <property type="match status" value="1"/>
</dbReference>
<sequence>MIQFLDALAVFFIVAMGLVGFRRGLVEEMGRLIGLIFATIFALKLYIGLGSFLMSWVPIDVWVLFVLSFIIIFSAILLFARMITKLIHFLFLSKSTKLANRVMGTTFGLAKGLLVIMIFFWMIELMPNRDNADIIIKESNLAQKLIHIRKTIITTFHWNDPVDLGEKTIREFLNIIEENRG</sequence>
<evidence type="ECO:0000256" key="1">
    <source>
        <dbReference type="ARBA" id="ARBA00004141"/>
    </source>
</evidence>
<name>A0A381NTI7_9ZZZZ</name>
<feature type="transmembrane region" description="Helical" evidence="5">
    <location>
        <begin position="32"/>
        <end position="55"/>
    </location>
</feature>
<keyword evidence="2 5" id="KW-0812">Transmembrane</keyword>
<evidence type="ECO:0000256" key="5">
    <source>
        <dbReference type="SAM" id="Phobius"/>
    </source>
</evidence>
<dbReference type="EMBL" id="UINC01000546">
    <property type="protein sequence ID" value="SUZ57168.1"/>
    <property type="molecule type" value="Genomic_DNA"/>
</dbReference>
<keyword evidence="3 5" id="KW-1133">Transmembrane helix</keyword>
<dbReference type="GO" id="GO:0016020">
    <property type="term" value="C:membrane"/>
    <property type="evidence" value="ECO:0007669"/>
    <property type="project" value="UniProtKB-SubCell"/>
</dbReference>
<feature type="transmembrane region" description="Helical" evidence="5">
    <location>
        <begin position="6"/>
        <end position="25"/>
    </location>
</feature>
<feature type="transmembrane region" description="Helical" evidence="5">
    <location>
        <begin position="101"/>
        <end position="123"/>
    </location>
</feature>
<dbReference type="GO" id="GO:0009403">
    <property type="term" value="P:toxin biosynthetic process"/>
    <property type="evidence" value="ECO:0007669"/>
    <property type="project" value="InterPro"/>
</dbReference>
<dbReference type="AlphaFoldDB" id="A0A381NTI7"/>
<evidence type="ECO:0008006" key="7">
    <source>
        <dbReference type="Google" id="ProtNLM"/>
    </source>
</evidence>
<accession>A0A381NTI7</accession>
<dbReference type="PANTHER" id="PTHR37306:SF1">
    <property type="entry name" value="COLICIN V PRODUCTION PROTEIN"/>
    <property type="match status" value="1"/>
</dbReference>
<organism evidence="6">
    <name type="scientific">marine metagenome</name>
    <dbReference type="NCBI Taxonomy" id="408172"/>
    <lineage>
        <taxon>unclassified sequences</taxon>
        <taxon>metagenomes</taxon>
        <taxon>ecological metagenomes</taxon>
    </lineage>
</organism>
<evidence type="ECO:0000256" key="4">
    <source>
        <dbReference type="ARBA" id="ARBA00023136"/>
    </source>
</evidence>
<evidence type="ECO:0000313" key="6">
    <source>
        <dbReference type="EMBL" id="SUZ57168.1"/>
    </source>
</evidence>
<gene>
    <name evidence="6" type="ORF">METZ01_LOCUS10022</name>
</gene>